<evidence type="ECO:0000313" key="1">
    <source>
        <dbReference type="EMBL" id="KAH6928589.1"/>
    </source>
</evidence>
<proteinExistence type="predicted"/>
<sequence>MADEETPAPKKRALSSKVRAQGKESSWSNSNIDFGSDHYILMITLVVANKKERTFRVVDWDTFRTRRAQRIGDEERDDPGTVD</sequence>
<accession>A0ACB7S3X2</accession>
<evidence type="ECO:0000313" key="2">
    <source>
        <dbReference type="Proteomes" id="UP000821845"/>
    </source>
</evidence>
<comment type="caution">
    <text evidence="1">The sequence shown here is derived from an EMBL/GenBank/DDBJ whole genome shotgun (WGS) entry which is preliminary data.</text>
</comment>
<keyword evidence="2" id="KW-1185">Reference proteome</keyword>
<dbReference type="EMBL" id="CM023486">
    <property type="protein sequence ID" value="KAH6928589.1"/>
    <property type="molecule type" value="Genomic_DNA"/>
</dbReference>
<dbReference type="Proteomes" id="UP000821845">
    <property type="component" value="Chromosome 6"/>
</dbReference>
<reference evidence="1" key="1">
    <citation type="submission" date="2020-05" db="EMBL/GenBank/DDBJ databases">
        <title>Large-scale comparative analyses of tick genomes elucidate their genetic diversity and vector capacities.</title>
        <authorList>
            <person name="Jia N."/>
            <person name="Wang J."/>
            <person name="Shi W."/>
            <person name="Du L."/>
            <person name="Sun Y."/>
            <person name="Zhan W."/>
            <person name="Jiang J."/>
            <person name="Wang Q."/>
            <person name="Zhang B."/>
            <person name="Ji P."/>
            <person name="Sakyi L.B."/>
            <person name="Cui X."/>
            <person name="Yuan T."/>
            <person name="Jiang B."/>
            <person name="Yang W."/>
            <person name="Lam T.T.-Y."/>
            <person name="Chang Q."/>
            <person name="Ding S."/>
            <person name="Wang X."/>
            <person name="Zhu J."/>
            <person name="Ruan X."/>
            <person name="Zhao L."/>
            <person name="Wei J."/>
            <person name="Que T."/>
            <person name="Du C."/>
            <person name="Cheng J."/>
            <person name="Dai P."/>
            <person name="Han X."/>
            <person name="Huang E."/>
            <person name="Gao Y."/>
            <person name="Liu J."/>
            <person name="Shao H."/>
            <person name="Ye R."/>
            <person name="Li L."/>
            <person name="Wei W."/>
            <person name="Wang X."/>
            <person name="Wang C."/>
            <person name="Yang T."/>
            <person name="Huo Q."/>
            <person name="Li W."/>
            <person name="Guo W."/>
            <person name="Chen H."/>
            <person name="Zhou L."/>
            <person name="Ni X."/>
            <person name="Tian J."/>
            <person name="Zhou Y."/>
            <person name="Sheng Y."/>
            <person name="Liu T."/>
            <person name="Pan Y."/>
            <person name="Xia L."/>
            <person name="Li J."/>
            <person name="Zhao F."/>
            <person name="Cao W."/>
        </authorList>
    </citation>
    <scope>NUCLEOTIDE SEQUENCE</scope>
    <source>
        <strain evidence="1">Hyas-2018</strain>
    </source>
</reference>
<organism evidence="1 2">
    <name type="scientific">Hyalomma asiaticum</name>
    <name type="common">Tick</name>
    <dbReference type="NCBI Taxonomy" id="266040"/>
    <lineage>
        <taxon>Eukaryota</taxon>
        <taxon>Metazoa</taxon>
        <taxon>Ecdysozoa</taxon>
        <taxon>Arthropoda</taxon>
        <taxon>Chelicerata</taxon>
        <taxon>Arachnida</taxon>
        <taxon>Acari</taxon>
        <taxon>Parasitiformes</taxon>
        <taxon>Ixodida</taxon>
        <taxon>Ixodoidea</taxon>
        <taxon>Ixodidae</taxon>
        <taxon>Hyalomminae</taxon>
        <taxon>Hyalomma</taxon>
    </lineage>
</organism>
<protein>
    <submittedName>
        <fullName evidence="1">Uncharacterized protein</fullName>
    </submittedName>
</protein>
<name>A0ACB7S3X2_HYAAI</name>
<gene>
    <name evidence="1" type="ORF">HPB50_017333</name>
</gene>